<reference evidence="3" key="2">
    <citation type="journal article" date="2022" name="Microbiol. Resour. Announc.">
        <title>Whole-Genome Sequence of Entomortierella parvispora E1425, a Mucoromycotan Fungus Associated with Burkholderiaceae-Related Endosymbiotic Bacteria.</title>
        <authorList>
            <person name="Herlambang A."/>
            <person name="Guo Y."/>
            <person name="Takashima Y."/>
            <person name="Narisawa K."/>
            <person name="Ohta H."/>
            <person name="Nishizawa T."/>
        </authorList>
    </citation>
    <scope>NUCLEOTIDE SEQUENCE</scope>
    <source>
        <strain evidence="3">E1425</strain>
    </source>
</reference>
<accession>A0A9P3HEP0</accession>
<evidence type="ECO:0000313" key="3">
    <source>
        <dbReference type="EMBL" id="GJJ75366.1"/>
    </source>
</evidence>
<comment type="caution">
    <text evidence="3">The sequence shown here is derived from an EMBL/GenBank/DDBJ whole genome shotgun (WGS) entry which is preliminary data.</text>
</comment>
<feature type="region of interest" description="Disordered" evidence="1">
    <location>
        <begin position="1"/>
        <end position="157"/>
    </location>
</feature>
<gene>
    <name evidence="3" type="ORF">EMPS_07724</name>
</gene>
<dbReference type="GO" id="GO:0055088">
    <property type="term" value="P:lipid homeostasis"/>
    <property type="evidence" value="ECO:0007669"/>
    <property type="project" value="InterPro"/>
</dbReference>
<evidence type="ECO:0000313" key="4">
    <source>
        <dbReference type="Proteomes" id="UP000827284"/>
    </source>
</evidence>
<dbReference type="PANTHER" id="PTHR38409:SF1">
    <property type="entry name" value="MITOCHONDRIAL ADAPTER PROTEIN MCP1"/>
    <property type="match status" value="1"/>
</dbReference>
<evidence type="ECO:0000256" key="2">
    <source>
        <dbReference type="SAM" id="Phobius"/>
    </source>
</evidence>
<dbReference type="OrthoDB" id="10259513at2759"/>
<proteinExistence type="predicted"/>
<sequence>MTTVSSGGSEAPDVQPFNVWSKEETKTSSSPSIHDLSELDMEELIKDDGLVVSSEDGGSPTKFSAQTIRPKKGRQLLSSMITTAKTTATGSSRSSLSSPPAGTNASAFGTGSLPTPSSDSTTTAEQTTARTTEERDSKAASSTETETTPTKGFSGGGRGGFPSVGLYQGLGRLQAISALGFATFGLIHLIPPTLAAFGGIDLANKALILGRVYYQVKKTEGVFVESNEGSLDPRPVAFCSCCFCSVVVVVVVAVVVFVVFVTYGLEQVLVFGSFNVHLVTGLGRALIRLTWKAKAYFAARKQSSQQQDQQSLESGSTSTTTTTTITETSTSVSSSSSSTASTPGAFPWHRLVGWLLTPLVLGHMNAVRFKPLDAFGDSSMVDYSLITYIHRMGHRPPYVLLVGFMVYHTIGGGIAAYNAALPKGSKNRVSIRDMIKSRKARAVVTGVVTTVVMVGVYRILTAEGSIPMARLYSTLGF</sequence>
<dbReference type="PANTHER" id="PTHR38409">
    <property type="entry name" value="MDM10-COMPLEMENTING PROTEIN 1"/>
    <property type="match status" value="1"/>
</dbReference>
<dbReference type="InterPro" id="IPR039960">
    <property type="entry name" value="MCP1"/>
</dbReference>
<feature type="transmembrane region" description="Helical" evidence="2">
    <location>
        <begin position="440"/>
        <end position="460"/>
    </location>
</feature>
<reference evidence="3" key="1">
    <citation type="submission" date="2021-11" db="EMBL/GenBank/DDBJ databases">
        <authorList>
            <person name="Herlambang A."/>
            <person name="Guo Y."/>
            <person name="Takashima Y."/>
            <person name="Nishizawa T."/>
        </authorList>
    </citation>
    <scope>NUCLEOTIDE SEQUENCE</scope>
    <source>
        <strain evidence="3">E1425</strain>
    </source>
</reference>
<feature type="region of interest" description="Disordered" evidence="1">
    <location>
        <begin position="307"/>
        <end position="342"/>
    </location>
</feature>
<dbReference type="AlphaFoldDB" id="A0A9P3HEP0"/>
<feature type="transmembrane region" description="Helical" evidence="2">
    <location>
        <begin position="236"/>
        <end position="262"/>
    </location>
</feature>
<keyword evidence="2" id="KW-0812">Transmembrane</keyword>
<feature type="compositionally biased region" description="Low complexity" evidence="1">
    <location>
        <begin position="139"/>
        <end position="152"/>
    </location>
</feature>
<protein>
    <recommendedName>
        <fullName evidence="5">Mitochondrial adapter protein MCP1 transmembrane domain-containing protein</fullName>
    </recommendedName>
</protein>
<name>A0A9P3HEP0_9FUNG</name>
<evidence type="ECO:0000256" key="1">
    <source>
        <dbReference type="SAM" id="MobiDB-lite"/>
    </source>
</evidence>
<feature type="transmembrane region" description="Helical" evidence="2">
    <location>
        <begin position="398"/>
        <end position="420"/>
    </location>
</feature>
<feature type="compositionally biased region" description="Polar residues" evidence="1">
    <location>
        <begin position="76"/>
        <end position="85"/>
    </location>
</feature>
<keyword evidence="2" id="KW-0472">Membrane</keyword>
<keyword evidence="4" id="KW-1185">Reference proteome</keyword>
<evidence type="ECO:0008006" key="5">
    <source>
        <dbReference type="Google" id="ProtNLM"/>
    </source>
</evidence>
<dbReference type="EMBL" id="BQFW01000010">
    <property type="protein sequence ID" value="GJJ75366.1"/>
    <property type="molecule type" value="Genomic_DNA"/>
</dbReference>
<keyword evidence="2" id="KW-1133">Transmembrane helix</keyword>
<dbReference type="Proteomes" id="UP000827284">
    <property type="component" value="Unassembled WGS sequence"/>
</dbReference>
<organism evidence="3 4">
    <name type="scientific">Entomortierella parvispora</name>
    <dbReference type="NCBI Taxonomy" id="205924"/>
    <lineage>
        <taxon>Eukaryota</taxon>
        <taxon>Fungi</taxon>
        <taxon>Fungi incertae sedis</taxon>
        <taxon>Mucoromycota</taxon>
        <taxon>Mortierellomycotina</taxon>
        <taxon>Mortierellomycetes</taxon>
        <taxon>Mortierellales</taxon>
        <taxon>Mortierellaceae</taxon>
        <taxon>Entomortierella</taxon>
    </lineage>
</organism>
<feature type="compositionally biased region" description="Low complexity" evidence="1">
    <location>
        <begin position="86"/>
        <end position="130"/>
    </location>
</feature>